<evidence type="ECO:0000259" key="9">
    <source>
        <dbReference type="PROSITE" id="PS51328"/>
    </source>
</evidence>
<feature type="compositionally biased region" description="Polar residues" evidence="6">
    <location>
        <begin position="271"/>
        <end position="288"/>
    </location>
</feature>
<keyword evidence="11" id="KW-1185">Reference proteome</keyword>
<keyword evidence="2 7" id="KW-0812">Transmembrane</keyword>
<dbReference type="InterPro" id="IPR005052">
    <property type="entry name" value="Lectin_leg"/>
</dbReference>
<dbReference type="CDD" id="cd07308">
    <property type="entry name" value="lectin_leg-like"/>
    <property type="match status" value="1"/>
</dbReference>
<feature type="compositionally biased region" description="Basic and acidic residues" evidence="6">
    <location>
        <begin position="252"/>
        <end position="269"/>
    </location>
</feature>
<feature type="region of interest" description="Disordered" evidence="6">
    <location>
        <begin position="251"/>
        <end position="290"/>
    </location>
</feature>
<feature type="transmembrane region" description="Helical" evidence="7">
    <location>
        <begin position="294"/>
        <end position="317"/>
    </location>
</feature>
<comment type="subcellular location">
    <subcellularLocation>
        <location evidence="1">Membrane</location>
        <topology evidence="1">Single-pass type I membrane protein</topology>
    </subcellularLocation>
</comment>
<protein>
    <recommendedName>
        <fullName evidence="9">L-type lectin-like domain-containing protein</fullName>
    </recommendedName>
</protein>
<organism evidence="10 11">
    <name type="scientific">Polyrhizophydium stewartii</name>
    <dbReference type="NCBI Taxonomy" id="2732419"/>
    <lineage>
        <taxon>Eukaryota</taxon>
        <taxon>Fungi</taxon>
        <taxon>Fungi incertae sedis</taxon>
        <taxon>Chytridiomycota</taxon>
        <taxon>Chytridiomycota incertae sedis</taxon>
        <taxon>Chytridiomycetes</taxon>
        <taxon>Rhizophydiales</taxon>
        <taxon>Rhizophydiales incertae sedis</taxon>
        <taxon>Polyrhizophydium</taxon>
    </lineage>
</organism>
<evidence type="ECO:0000256" key="4">
    <source>
        <dbReference type="ARBA" id="ARBA00022989"/>
    </source>
</evidence>
<evidence type="ECO:0000313" key="10">
    <source>
        <dbReference type="EMBL" id="KAL2911142.1"/>
    </source>
</evidence>
<keyword evidence="5 7" id="KW-0472">Membrane</keyword>
<dbReference type="Proteomes" id="UP001527925">
    <property type="component" value="Unassembled WGS sequence"/>
</dbReference>
<reference evidence="10 11" key="1">
    <citation type="submission" date="2023-09" db="EMBL/GenBank/DDBJ databases">
        <title>Pangenome analysis of Batrachochytrium dendrobatidis and related Chytrids.</title>
        <authorList>
            <person name="Yacoub M.N."/>
            <person name="Stajich J.E."/>
            <person name="James T.Y."/>
        </authorList>
    </citation>
    <scope>NUCLEOTIDE SEQUENCE [LARGE SCALE GENOMIC DNA]</scope>
    <source>
        <strain evidence="10 11">JEL0888</strain>
    </source>
</reference>
<evidence type="ECO:0000256" key="5">
    <source>
        <dbReference type="ARBA" id="ARBA00023136"/>
    </source>
</evidence>
<dbReference type="InterPro" id="IPR013320">
    <property type="entry name" value="ConA-like_dom_sf"/>
</dbReference>
<keyword evidence="4 7" id="KW-1133">Transmembrane helix</keyword>
<feature type="chain" id="PRO_5046028248" description="L-type lectin-like domain-containing protein" evidence="8">
    <location>
        <begin position="20"/>
        <end position="328"/>
    </location>
</feature>
<accession>A0ABR4MV43</accession>
<dbReference type="PANTHER" id="PTHR12223:SF45">
    <property type="entry name" value="RE50040P"/>
    <property type="match status" value="1"/>
</dbReference>
<dbReference type="SUPFAM" id="SSF49899">
    <property type="entry name" value="Concanavalin A-like lectins/glucanases"/>
    <property type="match status" value="1"/>
</dbReference>
<evidence type="ECO:0000256" key="7">
    <source>
        <dbReference type="SAM" id="Phobius"/>
    </source>
</evidence>
<name>A0ABR4MV43_9FUNG</name>
<feature type="domain" description="L-type lectin-like" evidence="9">
    <location>
        <begin position="25"/>
        <end position="247"/>
    </location>
</feature>
<evidence type="ECO:0000313" key="11">
    <source>
        <dbReference type="Proteomes" id="UP001527925"/>
    </source>
</evidence>
<dbReference type="InterPro" id="IPR051136">
    <property type="entry name" value="Intracellular_Lectin-GPT"/>
</dbReference>
<comment type="caution">
    <text evidence="10">The sequence shown here is derived from an EMBL/GenBank/DDBJ whole genome shotgun (WGS) entry which is preliminary data.</text>
</comment>
<evidence type="ECO:0000256" key="2">
    <source>
        <dbReference type="ARBA" id="ARBA00022692"/>
    </source>
</evidence>
<dbReference type="PANTHER" id="PTHR12223">
    <property type="entry name" value="VESICULAR MANNOSE-BINDING LECTIN"/>
    <property type="match status" value="1"/>
</dbReference>
<evidence type="ECO:0000256" key="6">
    <source>
        <dbReference type="SAM" id="MobiDB-lite"/>
    </source>
</evidence>
<feature type="signal peptide" evidence="8">
    <location>
        <begin position="1"/>
        <end position="19"/>
    </location>
</feature>
<sequence length="328" mass="36540">MQLLGSAFALLVGAARVLAQDEGPGTPLYSYHLRAPYLEESLNNPRWDFGGDAIMEVNRFIRLTSDVQSQEGYLWAKTPMTTNSWRIEFEFKVTHDGGIAGDGFAFWYTQERMEEGPVFGNRDKYNGLGLFFDTYANGRVKTAFPYVMAIINDGTKYYDHDTDGNNAEVGGCEAHFLNQHYVTKARVTYVHNNYLNVDLSLQGDNQWTTCFRAHGVSLPKRGYFGFSAMTGGVSSAHDIIEVMTFALNSAPERPDSEVPKPASSDDRGRSTNRASQNREQPVQRKPTTVSSSGVSAGIIVILLIVGLIVAYIGWVMYKTSKANSYKRF</sequence>
<keyword evidence="3 8" id="KW-0732">Signal</keyword>
<dbReference type="Pfam" id="PF03388">
    <property type="entry name" value="Lectin_leg-like"/>
    <property type="match status" value="1"/>
</dbReference>
<proteinExistence type="predicted"/>
<gene>
    <name evidence="10" type="ORF">HK105_209390</name>
</gene>
<dbReference type="PROSITE" id="PS51328">
    <property type="entry name" value="L_LECTIN_LIKE"/>
    <property type="match status" value="1"/>
</dbReference>
<dbReference type="EMBL" id="JADGIZ020000149">
    <property type="protein sequence ID" value="KAL2911142.1"/>
    <property type="molecule type" value="Genomic_DNA"/>
</dbReference>
<evidence type="ECO:0000256" key="8">
    <source>
        <dbReference type="SAM" id="SignalP"/>
    </source>
</evidence>
<dbReference type="Gene3D" id="2.60.120.200">
    <property type="match status" value="1"/>
</dbReference>
<evidence type="ECO:0000256" key="3">
    <source>
        <dbReference type="ARBA" id="ARBA00022729"/>
    </source>
</evidence>
<evidence type="ECO:0000256" key="1">
    <source>
        <dbReference type="ARBA" id="ARBA00004479"/>
    </source>
</evidence>